<dbReference type="EMBL" id="FZMO01000323">
    <property type="protein sequence ID" value="SNQ49916.1"/>
    <property type="molecule type" value="Genomic_DNA"/>
</dbReference>
<reference evidence="3 4" key="1">
    <citation type="submission" date="2017-06" db="EMBL/GenBank/DDBJ databases">
        <authorList>
            <person name="Kim H.J."/>
            <person name="Triplett B.A."/>
        </authorList>
    </citation>
    <scope>NUCLEOTIDE SEQUENCE [LARGE SCALE GENOMIC DNA]</scope>
    <source>
        <strain evidence="3">FRACA_ARgP5</strain>
    </source>
</reference>
<dbReference type="RefSeq" id="WP_101833300.1">
    <property type="nucleotide sequence ID" value="NZ_FZMO01000323.1"/>
</dbReference>
<dbReference type="PANTHER" id="PTHR38600:SF2">
    <property type="entry name" value="SLL0088 PROTEIN"/>
    <property type="match status" value="1"/>
</dbReference>
<dbReference type="InterPro" id="IPR011991">
    <property type="entry name" value="ArsR-like_HTH"/>
</dbReference>
<name>A0A2I2KW92_9ACTN</name>
<dbReference type="SUPFAM" id="SSF46785">
    <property type="entry name" value="Winged helix' DNA-binding domain"/>
    <property type="match status" value="1"/>
</dbReference>
<dbReference type="NCBIfam" id="NF033788">
    <property type="entry name" value="HTH_metalloreg"/>
    <property type="match status" value="1"/>
</dbReference>
<protein>
    <submittedName>
        <fullName evidence="3">Putative transcriptional regulator</fullName>
    </submittedName>
</protein>
<feature type="domain" description="HTH arsR-type" evidence="2">
    <location>
        <begin position="3"/>
        <end position="97"/>
    </location>
</feature>
<feature type="compositionally biased region" description="Acidic residues" evidence="1">
    <location>
        <begin position="110"/>
        <end position="127"/>
    </location>
</feature>
<dbReference type="Pfam" id="PF12840">
    <property type="entry name" value="HTH_20"/>
    <property type="match status" value="1"/>
</dbReference>
<dbReference type="AlphaFoldDB" id="A0A2I2KW92"/>
<dbReference type="OrthoDB" id="9806976at2"/>
<evidence type="ECO:0000313" key="4">
    <source>
        <dbReference type="Proteomes" id="UP000234331"/>
    </source>
</evidence>
<dbReference type="Gene3D" id="1.10.10.10">
    <property type="entry name" value="Winged helix-like DNA-binding domain superfamily/Winged helix DNA-binding domain"/>
    <property type="match status" value="1"/>
</dbReference>
<dbReference type="GO" id="GO:0003700">
    <property type="term" value="F:DNA-binding transcription factor activity"/>
    <property type="evidence" value="ECO:0007669"/>
    <property type="project" value="InterPro"/>
</dbReference>
<proteinExistence type="predicted"/>
<dbReference type="CDD" id="cd00090">
    <property type="entry name" value="HTH_ARSR"/>
    <property type="match status" value="1"/>
</dbReference>
<gene>
    <name evidence="3" type="ORF">FRACA_390030</name>
</gene>
<accession>A0A2I2KW92</accession>
<evidence type="ECO:0000259" key="2">
    <source>
        <dbReference type="PROSITE" id="PS50987"/>
    </source>
</evidence>
<feature type="region of interest" description="Disordered" evidence="1">
    <location>
        <begin position="107"/>
        <end position="127"/>
    </location>
</feature>
<sequence length="127" mass="14040">MVVDRESGDRADRIFAALSDATRREIVAMTLTAEYSVSELARRFPVSFAAVQKHVAVLERAGLVIKRRSGREQRVRGNADALREAHRLLDQLADVWRGRVERIGALLAEPEPEPEPGLDLDLDPGGA</sequence>
<evidence type="ECO:0000256" key="1">
    <source>
        <dbReference type="SAM" id="MobiDB-lite"/>
    </source>
</evidence>
<dbReference type="InterPro" id="IPR001845">
    <property type="entry name" value="HTH_ArsR_DNA-bd_dom"/>
</dbReference>
<dbReference type="PROSITE" id="PS50987">
    <property type="entry name" value="HTH_ARSR_2"/>
    <property type="match status" value="1"/>
</dbReference>
<organism evidence="3 4">
    <name type="scientific">Frankia canadensis</name>
    <dbReference type="NCBI Taxonomy" id="1836972"/>
    <lineage>
        <taxon>Bacteria</taxon>
        <taxon>Bacillati</taxon>
        <taxon>Actinomycetota</taxon>
        <taxon>Actinomycetes</taxon>
        <taxon>Frankiales</taxon>
        <taxon>Frankiaceae</taxon>
        <taxon>Frankia</taxon>
    </lineage>
</organism>
<dbReference type="Proteomes" id="UP000234331">
    <property type="component" value="Unassembled WGS sequence"/>
</dbReference>
<dbReference type="InterPro" id="IPR036388">
    <property type="entry name" value="WH-like_DNA-bd_sf"/>
</dbReference>
<dbReference type="SMART" id="SM00418">
    <property type="entry name" value="HTH_ARSR"/>
    <property type="match status" value="1"/>
</dbReference>
<evidence type="ECO:0000313" key="3">
    <source>
        <dbReference type="EMBL" id="SNQ49916.1"/>
    </source>
</evidence>
<keyword evidence="4" id="KW-1185">Reference proteome</keyword>
<dbReference type="PANTHER" id="PTHR38600">
    <property type="entry name" value="TRANSCRIPTIONAL REGULATORY PROTEIN"/>
    <property type="match status" value="1"/>
</dbReference>
<dbReference type="InterPro" id="IPR036390">
    <property type="entry name" value="WH_DNA-bd_sf"/>
</dbReference>